<accession>A0A0F9AQH1</accession>
<name>A0A0F9AQH1_9ZZZZ</name>
<reference evidence="1" key="1">
    <citation type="journal article" date="2015" name="Nature">
        <title>Complex archaea that bridge the gap between prokaryotes and eukaryotes.</title>
        <authorList>
            <person name="Spang A."/>
            <person name="Saw J.H."/>
            <person name="Jorgensen S.L."/>
            <person name="Zaremba-Niedzwiedzka K."/>
            <person name="Martijn J."/>
            <person name="Lind A.E."/>
            <person name="van Eijk R."/>
            <person name="Schleper C."/>
            <person name="Guy L."/>
            <person name="Ettema T.J."/>
        </authorList>
    </citation>
    <scope>NUCLEOTIDE SEQUENCE</scope>
</reference>
<gene>
    <name evidence="1" type="ORF">LCGC14_2820660</name>
</gene>
<dbReference type="EMBL" id="LAZR01053450">
    <property type="protein sequence ID" value="KKK80719.1"/>
    <property type="molecule type" value="Genomic_DNA"/>
</dbReference>
<protein>
    <submittedName>
        <fullName evidence="1">Uncharacterized protein</fullName>
    </submittedName>
</protein>
<comment type="caution">
    <text evidence="1">The sequence shown here is derived from an EMBL/GenBank/DDBJ whole genome shotgun (WGS) entry which is preliminary data.</text>
</comment>
<organism evidence="1">
    <name type="scientific">marine sediment metagenome</name>
    <dbReference type="NCBI Taxonomy" id="412755"/>
    <lineage>
        <taxon>unclassified sequences</taxon>
        <taxon>metagenomes</taxon>
        <taxon>ecological metagenomes</taxon>
    </lineage>
</organism>
<evidence type="ECO:0000313" key="1">
    <source>
        <dbReference type="EMBL" id="KKK80719.1"/>
    </source>
</evidence>
<proteinExistence type="predicted"/>
<dbReference type="AlphaFoldDB" id="A0A0F9AQH1"/>
<sequence length="173" mass="18283">MSDKMRWQHGGTNPVGAAVDPETVIEIGDLLFQDVDDAKPASMIRDHLGPAEAIGATLTPQELQKSFASNFLGVAMERSRDGDTAAVHVATTGVFEFDCPSGISELGDLMAVCTRSALFGPTSEPQLINQAVAYTRESKFAIGRVAKRKASATTSVLIDIRSTVMTGGVVNQG</sequence>